<dbReference type="PROSITE" id="PS50206">
    <property type="entry name" value="RHODANESE_3"/>
    <property type="match status" value="1"/>
</dbReference>
<proteinExistence type="predicted"/>
<dbReference type="EMBL" id="CDMY01000738">
    <property type="protein sequence ID" value="CEM31886.1"/>
    <property type="molecule type" value="Genomic_DNA"/>
</dbReference>
<dbReference type="VEuPathDB" id="CryptoDB:Vbra_2314"/>
<accession>A0A0G4GNM4</accession>
<feature type="signal peptide" evidence="1">
    <location>
        <begin position="1"/>
        <end position="20"/>
    </location>
</feature>
<dbReference type="InParanoid" id="A0A0G4GNM4"/>
<feature type="domain" description="Rhodanese" evidence="2">
    <location>
        <begin position="43"/>
        <end position="128"/>
    </location>
</feature>
<gene>
    <name evidence="3" type="ORF">Vbra_2314</name>
</gene>
<dbReference type="CDD" id="cd00158">
    <property type="entry name" value="RHOD"/>
    <property type="match status" value="1"/>
</dbReference>
<dbReference type="SUPFAM" id="SSF52821">
    <property type="entry name" value="Rhodanese/Cell cycle control phosphatase"/>
    <property type="match status" value="1"/>
</dbReference>
<dbReference type="Proteomes" id="UP000041254">
    <property type="component" value="Unassembled WGS sequence"/>
</dbReference>
<sequence>MWSLTLVCLLCALICRSVCGSVYLASGNYSAIGNDWTRDCFDLVVDVRTLNEYDSGHVPEAPLVESLGSIRDPSLLKGCEAYKIGLYCQSGRRSAIAASFLSQEAGFQYIYDLGGMSQWIAAGLPVDDQPWSLLAPQMVDQSTETIKTCAARRMLQPTATNGSLPCAECQVTVKLTTCEAAEGHGSRLRRRA</sequence>
<name>A0A0G4GNM4_VITBC</name>
<evidence type="ECO:0000259" key="2">
    <source>
        <dbReference type="PROSITE" id="PS50206"/>
    </source>
</evidence>
<dbReference type="Pfam" id="PF00581">
    <property type="entry name" value="Rhodanese"/>
    <property type="match status" value="1"/>
</dbReference>
<feature type="chain" id="PRO_5005190253" description="Rhodanese domain-containing protein" evidence="1">
    <location>
        <begin position="21"/>
        <end position="192"/>
    </location>
</feature>
<dbReference type="PANTHER" id="PTHR45431:SF3">
    <property type="entry name" value="RHODANESE-LIKE DOMAIN-CONTAINING PROTEIN 15, CHLOROPLASTIC"/>
    <property type="match status" value="1"/>
</dbReference>
<dbReference type="Gene3D" id="3.40.250.10">
    <property type="entry name" value="Rhodanese-like domain"/>
    <property type="match status" value="1"/>
</dbReference>
<dbReference type="InterPro" id="IPR001763">
    <property type="entry name" value="Rhodanese-like_dom"/>
</dbReference>
<keyword evidence="4" id="KW-1185">Reference proteome</keyword>
<dbReference type="OrthoDB" id="2012972at2759"/>
<evidence type="ECO:0000256" key="1">
    <source>
        <dbReference type="SAM" id="SignalP"/>
    </source>
</evidence>
<evidence type="ECO:0000313" key="4">
    <source>
        <dbReference type="Proteomes" id="UP000041254"/>
    </source>
</evidence>
<dbReference type="SMART" id="SM00450">
    <property type="entry name" value="RHOD"/>
    <property type="match status" value="1"/>
</dbReference>
<organism evidence="3 4">
    <name type="scientific">Vitrella brassicaformis (strain CCMP3155)</name>
    <dbReference type="NCBI Taxonomy" id="1169540"/>
    <lineage>
        <taxon>Eukaryota</taxon>
        <taxon>Sar</taxon>
        <taxon>Alveolata</taxon>
        <taxon>Colpodellida</taxon>
        <taxon>Vitrellaceae</taxon>
        <taxon>Vitrella</taxon>
    </lineage>
</organism>
<evidence type="ECO:0000313" key="3">
    <source>
        <dbReference type="EMBL" id="CEM31886.1"/>
    </source>
</evidence>
<dbReference type="AlphaFoldDB" id="A0A0G4GNM4"/>
<dbReference type="PANTHER" id="PTHR45431">
    <property type="entry name" value="RHODANESE-LIKE DOMAIN-CONTAINING PROTEIN 15, CHLOROPLASTIC"/>
    <property type="match status" value="1"/>
</dbReference>
<reference evidence="3 4" key="1">
    <citation type="submission" date="2014-11" db="EMBL/GenBank/DDBJ databases">
        <authorList>
            <person name="Zhu J."/>
            <person name="Qi W."/>
            <person name="Song R."/>
        </authorList>
    </citation>
    <scope>NUCLEOTIDE SEQUENCE [LARGE SCALE GENOMIC DNA]</scope>
</reference>
<dbReference type="InterPro" id="IPR036873">
    <property type="entry name" value="Rhodanese-like_dom_sf"/>
</dbReference>
<dbReference type="InterPro" id="IPR052367">
    <property type="entry name" value="Thiosulfate_ST/Rhodanese-like"/>
</dbReference>
<keyword evidence="1" id="KW-0732">Signal</keyword>
<protein>
    <recommendedName>
        <fullName evidence="2">Rhodanese domain-containing protein</fullName>
    </recommendedName>
</protein>